<feature type="chain" id="PRO_5003406927" evidence="1">
    <location>
        <begin position="20"/>
        <end position="286"/>
    </location>
</feature>
<dbReference type="OrthoDB" id="5862187at2759"/>
<dbReference type="FunCoup" id="G0P5V5">
    <property type="interactions" value="367"/>
</dbReference>
<dbReference type="Proteomes" id="UP000008068">
    <property type="component" value="Unassembled WGS sequence"/>
</dbReference>
<dbReference type="AlphaFoldDB" id="G0P5V5"/>
<feature type="signal peptide" evidence="1">
    <location>
        <begin position="1"/>
        <end position="19"/>
    </location>
</feature>
<keyword evidence="1" id="KW-0732">Signal</keyword>
<dbReference type="OMA" id="REHTIHY"/>
<protein>
    <submittedName>
        <fullName evidence="2">Uncharacterized protein</fullName>
    </submittedName>
</protein>
<dbReference type="EMBL" id="GL380090">
    <property type="protein sequence ID" value="EGT46078.1"/>
    <property type="molecule type" value="Genomic_DNA"/>
</dbReference>
<gene>
    <name evidence="2" type="ORF">CAEBREN_03291</name>
</gene>
<accession>G0P5V5</accession>
<organism evidence="3">
    <name type="scientific">Caenorhabditis brenneri</name>
    <name type="common">Nematode worm</name>
    <dbReference type="NCBI Taxonomy" id="135651"/>
    <lineage>
        <taxon>Eukaryota</taxon>
        <taxon>Metazoa</taxon>
        <taxon>Ecdysozoa</taxon>
        <taxon>Nematoda</taxon>
        <taxon>Chromadorea</taxon>
        <taxon>Rhabditida</taxon>
        <taxon>Rhabditina</taxon>
        <taxon>Rhabditomorpha</taxon>
        <taxon>Rhabditoidea</taxon>
        <taxon>Rhabditidae</taxon>
        <taxon>Peloderinae</taxon>
        <taxon>Caenorhabditis</taxon>
    </lineage>
</organism>
<reference evidence="3" key="1">
    <citation type="submission" date="2011-07" db="EMBL/GenBank/DDBJ databases">
        <authorList>
            <consortium name="Caenorhabditis brenneri Sequencing and Analysis Consortium"/>
            <person name="Wilson R.K."/>
        </authorList>
    </citation>
    <scope>NUCLEOTIDE SEQUENCE [LARGE SCALE GENOMIC DNA]</scope>
    <source>
        <strain evidence="3">PB2801</strain>
    </source>
</reference>
<keyword evidence="3" id="KW-1185">Reference proteome</keyword>
<proteinExistence type="predicted"/>
<evidence type="ECO:0000256" key="1">
    <source>
        <dbReference type="SAM" id="SignalP"/>
    </source>
</evidence>
<evidence type="ECO:0000313" key="3">
    <source>
        <dbReference type="Proteomes" id="UP000008068"/>
    </source>
</evidence>
<sequence length="286" mass="32965">MNIQFAFFFNLSLIPFIQATVYSHIHSMLALLFLFSFLLHPTDSCLKINYLVPPKCECGAYPITSEDALQSSDFHFNLTQHFLQPPIVSIDDCSVSMYCEGEYSLVVFKDDDNYELFGAYSADGFCDSYSQSWLIEDESGLLSTYKNLSGVCIDFRSDRYTTKGPYNSGYCWACPYNLLSHENVTEIMKANVWYQTNLTHYDFKTPEITERSQFDWSCVERMGCPENHKLVMFWYDQMHIFNAEDLHITCAEHLTNFDTFSWGIVNSSPVIDFPTFSAACVDFNNP</sequence>
<name>G0P5V5_CAEBE</name>
<evidence type="ECO:0000313" key="2">
    <source>
        <dbReference type="EMBL" id="EGT46078.1"/>
    </source>
</evidence>
<dbReference type="HOGENOM" id="CLU_973965_0_0_1"/>
<dbReference type="InParanoid" id="G0P5V5"/>